<dbReference type="EMBL" id="JAOAOG010000264">
    <property type="protein sequence ID" value="KAJ6235108.1"/>
    <property type="molecule type" value="Genomic_DNA"/>
</dbReference>
<evidence type="ECO:0000313" key="3">
    <source>
        <dbReference type="Proteomes" id="UP001150062"/>
    </source>
</evidence>
<dbReference type="Proteomes" id="UP001150062">
    <property type="component" value="Unassembled WGS sequence"/>
</dbReference>
<dbReference type="PROSITE" id="PS50053">
    <property type="entry name" value="UBIQUITIN_2"/>
    <property type="match status" value="1"/>
</dbReference>
<dbReference type="PANTHER" id="PTHR10666">
    <property type="entry name" value="UBIQUITIN"/>
    <property type="match status" value="1"/>
</dbReference>
<dbReference type="InterPro" id="IPR029071">
    <property type="entry name" value="Ubiquitin-like_domsf"/>
</dbReference>
<dbReference type="InterPro" id="IPR000626">
    <property type="entry name" value="Ubiquitin-like_dom"/>
</dbReference>
<dbReference type="Pfam" id="PF00240">
    <property type="entry name" value="ubiquitin"/>
    <property type="match status" value="1"/>
</dbReference>
<accession>A0ABQ8XR54</accession>
<dbReference type="SMART" id="SM00213">
    <property type="entry name" value="UBQ"/>
    <property type="match status" value="1"/>
</dbReference>
<protein>
    <submittedName>
        <fullName evidence="2">Polyubiquitin-like</fullName>
    </submittedName>
</protein>
<comment type="caution">
    <text evidence="2">The sequence shown here is derived from an EMBL/GenBank/DDBJ whole genome shotgun (WGS) entry which is preliminary data.</text>
</comment>
<dbReference type="SUPFAM" id="SSF54236">
    <property type="entry name" value="Ubiquitin-like"/>
    <property type="match status" value="1"/>
</dbReference>
<organism evidence="2 3">
    <name type="scientific">Anaeramoeba flamelloides</name>
    <dbReference type="NCBI Taxonomy" id="1746091"/>
    <lineage>
        <taxon>Eukaryota</taxon>
        <taxon>Metamonada</taxon>
        <taxon>Anaeramoebidae</taxon>
        <taxon>Anaeramoeba</taxon>
    </lineage>
</organism>
<evidence type="ECO:0000313" key="2">
    <source>
        <dbReference type="EMBL" id="KAJ6235108.1"/>
    </source>
</evidence>
<proteinExistence type="predicted"/>
<dbReference type="InterPro" id="IPR019956">
    <property type="entry name" value="Ubiquitin_dom"/>
</dbReference>
<name>A0ABQ8XR54_9EUKA</name>
<feature type="domain" description="Ubiquitin-like" evidence="1">
    <location>
        <begin position="60"/>
        <end position="135"/>
    </location>
</feature>
<dbReference type="InterPro" id="IPR050158">
    <property type="entry name" value="Ubiquitin_ubiquitin-like"/>
</dbReference>
<evidence type="ECO:0000259" key="1">
    <source>
        <dbReference type="PROSITE" id="PS50053"/>
    </source>
</evidence>
<keyword evidence="3" id="KW-1185">Reference proteome</keyword>
<sequence length="304" mass="35198">MDKISLVELLLYVSLNREIRFSEKLYYQKQKLDPKKTFRSYNITSSSIIKLRTRRLRNKMIIFVKTLTGKTITLEVEPSFTIEKVKSLIKDRISNPNDSKRLIFAGKQLEDRRTLSDYNIQKESILHLVLRLRGGFVGRSFVDVSNNEGKIKRQWSKSAPDWRIAKKGLSLEGKCPNKKCEAYDHNVIMNLGFGAFNIFSDQIIEKCKCPICETPVESSNCGFNNCQWLFQGSFIKNNELVKNNSEMSTVGNEYETFEEKKSGSINWRNLKFIVVEPNSKMCSILTDYVQDNDENSKNVMSHIE</sequence>
<gene>
    <name evidence="2" type="ORF">M0813_03791</name>
</gene>
<dbReference type="PRINTS" id="PR00348">
    <property type="entry name" value="UBIQUITIN"/>
</dbReference>
<dbReference type="Gene3D" id="3.10.20.90">
    <property type="entry name" value="Phosphatidylinositol 3-kinase Catalytic Subunit, Chain A, domain 1"/>
    <property type="match status" value="1"/>
</dbReference>
<reference evidence="2" key="1">
    <citation type="submission" date="2022-08" db="EMBL/GenBank/DDBJ databases">
        <title>Novel sulfate-reducing endosymbionts in the free-living metamonad Anaeramoeba.</title>
        <authorList>
            <person name="Jerlstrom-Hultqvist J."/>
            <person name="Cepicka I."/>
            <person name="Gallot-Lavallee L."/>
            <person name="Salas-Leiva D."/>
            <person name="Curtis B.A."/>
            <person name="Zahonova K."/>
            <person name="Pipaliya S."/>
            <person name="Dacks J."/>
            <person name="Roger A.J."/>
        </authorList>
    </citation>
    <scope>NUCLEOTIDE SEQUENCE</scope>
    <source>
        <strain evidence="2">Schooner1</strain>
    </source>
</reference>